<proteinExistence type="predicted"/>
<evidence type="ECO:0000256" key="1">
    <source>
        <dbReference type="SAM" id="SignalP"/>
    </source>
</evidence>
<organism evidence="2 3">
    <name type="scientific">Roseibium alexandrii</name>
    <dbReference type="NCBI Taxonomy" id="388408"/>
    <lineage>
        <taxon>Bacteria</taxon>
        <taxon>Pseudomonadati</taxon>
        <taxon>Pseudomonadota</taxon>
        <taxon>Alphaproteobacteria</taxon>
        <taxon>Hyphomicrobiales</taxon>
        <taxon>Stappiaceae</taxon>
        <taxon>Roseibium</taxon>
    </lineage>
</organism>
<sequence>MTKQASRFKLGRNSTTLALVFGIFAAAGSAVAQSPDYKAPSPAFMEALAAFDAAWMSGGLAFSTVTFTDGPGSGYGKYTATENNVFSAGDTIALYAEPVGYAFDQSQDGYTYKLAASYRLINPSGQVLSEQSDFAEFTGTTRSKQRQLSASLSFQFDGLPAGDYELETSFVDQIGNQTAGFKLPFTIQAAN</sequence>
<feature type="chain" id="PRO_5005809326" evidence="1">
    <location>
        <begin position="33"/>
        <end position="191"/>
    </location>
</feature>
<accession>A0A0M7A8B9</accession>
<dbReference type="STRING" id="388408.LAX5112_02310"/>
<feature type="signal peptide" evidence="1">
    <location>
        <begin position="1"/>
        <end position="32"/>
    </location>
</feature>
<dbReference type="OrthoDB" id="8444059at2"/>
<reference evidence="3" key="1">
    <citation type="submission" date="2015-07" db="EMBL/GenBank/DDBJ databases">
        <authorList>
            <person name="Rodrigo-Torres Lidia"/>
            <person name="Arahal R.David."/>
        </authorList>
    </citation>
    <scope>NUCLEOTIDE SEQUENCE [LARGE SCALE GENOMIC DNA]</scope>
    <source>
        <strain evidence="3">CECT 5112</strain>
    </source>
</reference>
<dbReference type="AlphaFoldDB" id="A0A0M7A8B9"/>
<dbReference type="Proteomes" id="UP000053235">
    <property type="component" value="Unassembled WGS sequence"/>
</dbReference>
<protein>
    <submittedName>
        <fullName evidence="2">Uncharacterized protein</fullName>
    </submittedName>
</protein>
<keyword evidence="3" id="KW-1185">Reference proteome</keyword>
<evidence type="ECO:0000313" key="3">
    <source>
        <dbReference type="Proteomes" id="UP000053235"/>
    </source>
</evidence>
<dbReference type="RefSeq" id="WP_055671941.1">
    <property type="nucleotide sequence ID" value="NZ_CXWD01000008.1"/>
</dbReference>
<name>A0A0M7A8B9_9HYPH</name>
<dbReference type="EMBL" id="CXWD01000008">
    <property type="protein sequence ID" value="CTQ69983.1"/>
    <property type="molecule type" value="Genomic_DNA"/>
</dbReference>
<gene>
    <name evidence="2" type="ORF">LAX5112_02310</name>
</gene>
<keyword evidence="1" id="KW-0732">Signal</keyword>
<evidence type="ECO:0000313" key="2">
    <source>
        <dbReference type="EMBL" id="CTQ69983.1"/>
    </source>
</evidence>